<evidence type="ECO:0000313" key="2">
    <source>
        <dbReference type="Proteomes" id="UP000291084"/>
    </source>
</evidence>
<dbReference type="EMBL" id="AP015037">
    <property type="protein sequence ID" value="BAT83598.1"/>
    <property type="molecule type" value="Genomic_DNA"/>
</dbReference>
<gene>
    <name evidence="1" type="primary">Vigan.04G076900</name>
    <name evidence="1" type="ORF">VIGAN_04076900</name>
</gene>
<proteinExistence type="predicted"/>
<protein>
    <submittedName>
        <fullName evidence="1">Uncharacterized protein</fullName>
    </submittedName>
</protein>
<reference evidence="1 2" key="1">
    <citation type="journal article" date="2015" name="Sci. Rep.">
        <title>The power of single molecule real-time sequencing technology in the de novo assembly of a eukaryotic genome.</title>
        <authorList>
            <person name="Sakai H."/>
            <person name="Naito K."/>
            <person name="Ogiso-Tanaka E."/>
            <person name="Takahashi Y."/>
            <person name="Iseki K."/>
            <person name="Muto C."/>
            <person name="Satou K."/>
            <person name="Teruya K."/>
            <person name="Shiroma A."/>
            <person name="Shimoji M."/>
            <person name="Hirano T."/>
            <person name="Itoh T."/>
            <person name="Kaga A."/>
            <person name="Tomooka N."/>
        </authorList>
    </citation>
    <scope>NUCLEOTIDE SEQUENCE [LARGE SCALE GENOMIC DNA]</scope>
    <source>
        <strain evidence="2">cv. Shumari</strain>
    </source>
</reference>
<dbReference type="Proteomes" id="UP000291084">
    <property type="component" value="Chromosome 4"/>
</dbReference>
<sequence length="83" mass="9720">LSNSRWCNCKWWGLHSFGSIKMGSGSSHFGVLQPLRETPSSPSLMDTAPRSIRERLWFFQQWRVQFICLPLKVRSHGFMGCWF</sequence>
<keyword evidence="2" id="KW-1185">Reference proteome</keyword>
<dbReference type="AlphaFoldDB" id="A0A0S3RSR1"/>
<organism evidence="1 2">
    <name type="scientific">Vigna angularis var. angularis</name>
    <dbReference type="NCBI Taxonomy" id="157739"/>
    <lineage>
        <taxon>Eukaryota</taxon>
        <taxon>Viridiplantae</taxon>
        <taxon>Streptophyta</taxon>
        <taxon>Embryophyta</taxon>
        <taxon>Tracheophyta</taxon>
        <taxon>Spermatophyta</taxon>
        <taxon>Magnoliopsida</taxon>
        <taxon>eudicotyledons</taxon>
        <taxon>Gunneridae</taxon>
        <taxon>Pentapetalae</taxon>
        <taxon>rosids</taxon>
        <taxon>fabids</taxon>
        <taxon>Fabales</taxon>
        <taxon>Fabaceae</taxon>
        <taxon>Papilionoideae</taxon>
        <taxon>50 kb inversion clade</taxon>
        <taxon>NPAAA clade</taxon>
        <taxon>indigoferoid/millettioid clade</taxon>
        <taxon>Phaseoleae</taxon>
        <taxon>Vigna</taxon>
    </lineage>
</organism>
<accession>A0A0S3RSR1</accession>
<feature type="non-terminal residue" evidence="1">
    <location>
        <position position="1"/>
    </location>
</feature>
<evidence type="ECO:0000313" key="1">
    <source>
        <dbReference type="EMBL" id="BAT83598.1"/>
    </source>
</evidence>
<name>A0A0S3RSR1_PHAAN</name>